<evidence type="ECO:0000313" key="2">
    <source>
        <dbReference type="EMBL" id="MFD1231708.1"/>
    </source>
</evidence>
<reference evidence="3" key="1">
    <citation type="journal article" date="2019" name="Int. J. Syst. Evol. Microbiol.">
        <title>The Global Catalogue of Microorganisms (GCM) 10K type strain sequencing project: providing services to taxonomists for standard genome sequencing and annotation.</title>
        <authorList>
            <consortium name="The Broad Institute Genomics Platform"/>
            <consortium name="The Broad Institute Genome Sequencing Center for Infectious Disease"/>
            <person name="Wu L."/>
            <person name="Ma J."/>
        </authorList>
    </citation>
    <scope>NUCLEOTIDE SEQUENCE [LARGE SCALE GENOMIC DNA]</scope>
    <source>
        <strain evidence="3">CCUG 49018</strain>
    </source>
</reference>
<dbReference type="Pfam" id="PF20815">
    <property type="entry name" value="GIY_YIG_2"/>
    <property type="match status" value="1"/>
</dbReference>
<dbReference type="Proteomes" id="UP001597182">
    <property type="component" value="Unassembled WGS sequence"/>
</dbReference>
<dbReference type="RefSeq" id="WP_379652749.1">
    <property type="nucleotide sequence ID" value="NZ_BAABKS010000015.1"/>
</dbReference>
<accession>A0ABW3VA13</accession>
<dbReference type="InterPro" id="IPR049311">
    <property type="entry name" value="GIY_YIG_cat"/>
</dbReference>
<evidence type="ECO:0000313" key="3">
    <source>
        <dbReference type="Proteomes" id="UP001597182"/>
    </source>
</evidence>
<sequence>MPELIGPAHPTQSDLRPLYIGLATKLRSRLGSNHLRRSGRSTLRRTLAGLVLDEQGYRACWTDRIVLIDPDETRLTEWLGANLRVSWCEHPTPSDLEGDIIRAHCARR</sequence>
<comment type="caution">
    <text evidence="2">The sequence shown here is derived from an EMBL/GenBank/DDBJ whole genome shotgun (WGS) entry which is preliminary data.</text>
</comment>
<evidence type="ECO:0000259" key="1">
    <source>
        <dbReference type="Pfam" id="PF20815"/>
    </source>
</evidence>
<protein>
    <submittedName>
        <fullName evidence="2">GIY-YIG nuclease family protein</fullName>
    </submittedName>
</protein>
<feature type="domain" description="GIY-YIG catalytic" evidence="1">
    <location>
        <begin position="12"/>
        <end position="104"/>
    </location>
</feature>
<name>A0ABW3VA13_9PSEU</name>
<gene>
    <name evidence="2" type="ORF">ACFQ34_00250</name>
</gene>
<organism evidence="2 3">
    <name type="scientific">Pseudonocardia benzenivorans</name>
    <dbReference type="NCBI Taxonomy" id="228005"/>
    <lineage>
        <taxon>Bacteria</taxon>
        <taxon>Bacillati</taxon>
        <taxon>Actinomycetota</taxon>
        <taxon>Actinomycetes</taxon>
        <taxon>Pseudonocardiales</taxon>
        <taxon>Pseudonocardiaceae</taxon>
        <taxon>Pseudonocardia</taxon>
    </lineage>
</organism>
<dbReference type="EMBL" id="JBHTMB010000004">
    <property type="protein sequence ID" value="MFD1231708.1"/>
    <property type="molecule type" value="Genomic_DNA"/>
</dbReference>
<proteinExistence type="predicted"/>
<keyword evidence="3" id="KW-1185">Reference proteome</keyword>